<keyword evidence="10" id="KW-0560">Oxidoreductase</keyword>
<dbReference type="OMA" id="FKINSME"/>
<comment type="subcellular location">
    <subcellularLocation>
        <location evidence="4">Endoplasmic reticulum membrane</location>
        <topology evidence="4">Peripheral membrane protein</topology>
    </subcellularLocation>
    <subcellularLocation>
        <location evidence="3">Microsome membrane</location>
        <topology evidence="3">Peripheral membrane protein</topology>
    </subcellularLocation>
</comment>
<reference evidence="15" key="1">
    <citation type="submission" date="2013-02" db="EMBL/GenBank/DDBJ databases">
        <authorList>
            <person name="Hughes D."/>
        </authorList>
    </citation>
    <scope>NUCLEOTIDE SEQUENCE</scope>
    <source>
        <strain>Durham</strain>
        <strain evidence="15">NC isolate 2 -- Noor lab</strain>
    </source>
</reference>
<dbReference type="STRING" id="36166.T1H0F9"/>
<evidence type="ECO:0000256" key="8">
    <source>
        <dbReference type="ARBA" id="ARBA00022824"/>
    </source>
</evidence>
<reference evidence="14" key="2">
    <citation type="submission" date="2015-06" db="UniProtKB">
        <authorList>
            <consortium name="EnsemblMetazoa"/>
        </authorList>
    </citation>
    <scope>IDENTIFICATION</scope>
</reference>
<dbReference type="Pfam" id="PF00067">
    <property type="entry name" value="p450"/>
    <property type="match status" value="1"/>
</dbReference>
<sequence>MRATLTPAFTGSKLRGMFELIRETAEESFNKLKDEMKNGVSDINVRDYFTRYANDVIATTAFGFKINSMEEKENYFFTMGQNVTNFGPFALAKCFILMNFKKLSNILKIRLISQKQQDYYTNLVMSSMRQRLEQKIFRPDMINMLIEASGKSVNSETKTALIKWTDNELVAQAFLFFLSGFDSVSTILCFIAHELMVNKDVQSKLKHEIQGVLKELKGESLTYDVLNGMKFMDC</sequence>
<evidence type="ECO:0000256" key="2">
    <source>
        <dbReference type="ARBA" id="ARBA00003690"/>
    </source>
</evidence>
<dbReference type="HOGENOM" id="CLU_001570_5_2_1"/>
<evidence type="ECO:0000256" key="11">
    <source>
        <dbReference type="ARBA" id="ARBA00023004"/>
    </source>
</evidence>
<dbReference type="GO" id="GO:0005789">
    <property type="term" value="C:endoplasmic reticulum membrane"/>
    <property type="evidence" value="ECO:0007669"/>
    <property type="project" value="UniProtKB-SubCell"/>
</dbReference>
<keyword evidence="11" id="KW-0408">Iron</keyword>
<keyword evidence="6" id="KW-0349">Heme</keyword>
<dbReference type="GO" id="GO:0020037">
    <property type="term" value="F:heme binding"/>
    <property type="evidence" value="ECO:0007669"/>
    <property type="project" value="InterPro"/>
</dbReference>
<proteinExistence type="inferred from homology"/>
<dbReference type="PANTHER" id="PTHR24292">
    <property type="entry name" value="CYTOCHROME P450"/>
    <property type="match status" value="1"/>
</dbReference>
<keyword evidence="7" id="KW-0479">Metal-binding</keyword>
<evidence type="ECO:0000256" key="5">
    <source>
        <dbReference type="ARBA" id="ARBA00010617"/>
    </source>
</evidence>
<comment type="similarity">
    <text evidence="5">Belongs to the cytochrome P450 family.</text>
</comment>
<keyword evidence="13" id="KW-0472">Membrane</keyword>
<dbReference type="GO" id="GO:0004497">
    <property type="term" value="F:monooxygenase activity"/>
    <property type="evidence" value="ECO:0007669"/>
    <property type="project" value="UniProtKB-KW"/>
</dbReference>
<evidence type="ECO:0000313" key="15">
    <source>
        <dbReference type="Proteomes" id="UP000015102"/>
    </source>
</evidence>
<keyword evidence="8" id="KW-0256">Endoplasmic reticulum</keyword>
<evidence type="ECO:0000256" key="1">
    <source>
        <dbReference type="ARBA" id="ARBA00001971"/>
    </source>
</evidence>
<dbReference type="EMBL" id="CAQQ02385785">
    <property type="status" value="NOT_ANNOTATED_CDS"/>
    <property type="molecule type" value="Genomic_DNA"/>
</dbReference>
<dbReference type="GO" id="GO:0005506">
    <property type="term" value="F:iron ion binding"/>
    <property type="evidence" value="ECO:0007669"/>
    <property type="project" value="InterPro"/>
</dbReference>
<evidence type="ECO:0000256" key="6">
    <source>
        <dbReference type="ARBA" id="ARBA00022617"/>
    </source>
</evidence>
<evidence type="ECO:0000256" key="3">
    <source>
        <dbReference type="ARBA" id="ARBA00004174"/>
    </source>
</evidence>
<evidence type="ECO:0000256" key="9">
    <source>
        <dbReference type="ARBA" id="ARBA00022848"/>
    </source>
</evidence>
<dbReference type="SUPFAM" id="SSF48264">
    <property type="entry name" value="Cytochrome P450"/>
    <property type="match status" value="1"/>
</dbReference>
<dbReference type="InterPro" id="IPR050476">
    <property type="entry name" value="Insect_CytP450_Detox"/>
</dbReference>
<evidence type="ECO:0000256" key="13">
    <source>
        <dbReference type="ARBA" id="ARBA00023136"/>
    </source>
</evidence>
<evidence type="ECO:0000256" key="7">
    <source>
        <dbReference type="ARBA" id="ARBA00022723"/>
    </source>
</evidence>
<dbReference type="Proteomes" id="UP000015102">
    <property type="component" value="Unassembled WGS sequence"/>
</dbReference>
<name>T1H0F9_MEGSC</name>
<organism evidence="14 15">
    <name type="scientific">Megaselia scalaris</name>
    <name type="common">Humpbacked fly</name>
    <name type="synonym">Phora scalaris</name>
    <dbReference type="NCBI Taxonomy" id="36166"/>
    <lineage>
        <taxon>Eukaryota</taxon>
        <taxon>Metazoa</taxon>
        <taxon>Ecdysozoa</taxon>
        <taxon>Arthropoda</taxon>
        <taxon>Hexapoda</taxon>
        <taxon>Insecta</taxon>
        <taxon>Pterygota</taxon>
        <taxon>Neoptera</taxon>
        <taxon>Endopterygota</taxon>
        <taxon>Diptera</taxon>
        <taxon>Brachycera</taxon>
        <taxon>Muscomorpha</taxon>
        <taxon>Platypezoidea</taxon>
        <taxon>Phoridae</taxon>
        <taxon>Megaseliini</taxon>
        <taxon>Megaselia</taxon>
    </lineage>
</organism>
<dbReference type="PANTHER" id="PTHR24292:SF54">
    <property type="entry name" value="CYP9F3-RELATED"/>
    <property type="match status" value="1"/>
</dbReference>
<comment type="function">
    <text evidence="2">May be involved in the metabolism of insect hormones and in the breakdown of synthetic insecticides.</text>
</comment>
<evidence type="ECO:0000313" key="14">
    <source>
        <dbReference type="EnsemblMetazoa" id="MESCA009637-PA"/>
    </source>
</evidence>
<accession>T1H0F9</accession>
<comment type="cofactor">
    <cofactor evidence="1">
        <name>heme</name>
        <dbReference type="ChEBI" id="CHEBI:30413"/>
    </cofactor>
</comment>
<dbReference type="EnsemblMetazoa" id="MESCA009637-RA">
    <property type="protein sequence ID" value="MESCA009637-PA"/>
    <property type="gene ID" value="MESCA009637"/>
</dbReference>
<evidence type="ECO:0000256" key="10">
    <source>
        <dbReference type="ARBA" id="ARBA00023002"/>
    </source>
</evidence>
<dbReference type="AlphaFoldDB" id="T1H0F9"/>
<dbReference type="InterPro" id="IPR001128">
    <property type="entry name" value="Cyt_P450"/>
</dbReference>
<keyword evidence="9" id="KW-0492">Microsome</keyword>
<evidence type="ECO:0000256" key="4">
    <source>
        <dbReference type="ARBA" id="ARBA00004406"/>
    </source>
</evidence>
<dbReference type="GO" id="GO:0016705">
    <property type="term" value="F:oxidoreductase activity, acting on paired donors, with incorporation or reduction of molecular oxygen"/>
    <property type="evidence" value="ECO:0007669"/>
    <property type="project" value="InterPro"/>
</dbReference>
<keyword evidence="12" id="KW-0503">Monooxygenase</keyword>
<dbReference type="Gene3D" id="1.10.630.10">
    <property type="entry name" value="Cytochrome P450"/>
    <property type="match status" value="1"/>
</dbReference>
<evidence type="ECO:0000256" key="12">
    <source>
        <dbReference type="ARBA" id="ARBA00023033"/>
    </source>
</evidence>
<keyword evidence="15" id="KW-1185">Reference proteome</keyword>
<protein>
    <recommendedName>
        <fullName evidence="16">Cytochrome P450</fullName>
    </recommendedName>
</protein>
<evidence type="ECO:0008006" key="16">
    <source>
        <dbReference type="Google" id="ProtNLM"/>
    </source>
</evidence>
<dbReference type="InterPro" id="IPR036396">
    <property type="entry name" value="Cyt_P450_sf"/>
</dbReference>